<evidence type="ECO:0000313" key="3">
    <source>
        <dbReference type="Proteomes" id="UP000192380"/>
    </source>
</evidence>
<accession>A0ABN4Z502</accession>
<keyword evidence="3" id="KW-1185">Reference proteome</keyword>
<dbReference type="RefSeq" id="WP_082999257.1">
    <property type="nucleotide sequence ID" value="NZ_CP017581.1"/>
</dbReference>
<dbReference type="EMBL" id="CP017581">
    <property type="protein sequence ID" value="ARF50822.1"/>
    <property type="molecule type" value="Genomic_DNA"/>
</dbReference>
<protein>
    <recommendedName>
        <fullName evidence="4">Excisionase</fullName>
    </recommendedName>
</protein>
<evidence type="ECO:0000313" key="2">
    <source>
        <dbReference type="EMBL" id="ARF50822.1"/>
    </source>
</evidence>
<evidence type="ECO:0000256" key="1">
    <source>
        <dbReference type="SAM" id="MobiDB-lite"/>
    </source>
</evidence>
<dbReference type="Proteomes" id="UP000192380">
    <property type="component" value="Chromosome"/>
</dbReference>
<evidence type="ECO:0008006" key="4">
    <source>
        <dbReference type="Google" id="ProtNLM"/>
    </source>
</evidence>
<name>A0ABN4Z502_PANSE</name>
<proteinExistence type="predicted"/>
<gene>
    <name evidence="2" type="ORF">DSJ_16760</name>
</gene>
<sequence>MSKLMRASKWGQREFEDGSQPDNRTIRRWVENGKLKGKVVDGVVWVCSSEQWGVSSDVSHAVRQLINEG</sequence>
<reference evidence="2 3" key="1">
    <citation type="submission" date="2016-10" db="EMBL/GenBank/DDBJ databases">
        <title>Complete Genome Assembly of Pantoea stewartii subsp. stewartii DC283, a Corn Pathogen.</title>
        <authorList>
            <person name="Duong D.A."/>
            <person name="Stevens A.M."/>
            <person name="Jensen R.V."/>
        </authorList>
    </citation>
    <scope>NUCLEOTIDE SEQUENCE [LARGE SCALE GENOMIC DNA]</scope>
    <source>
        <strain evidence="2 3">DC283</strain>
    </source>
</reference>
<feature type="region of interest" description="Disordered" evidence="1">
    <location>
        <begin position="1"/>
        <end position="21"/>
    </location>
</feature>
<organism evidence="2 3">
    <name type="scientific">Pantoea stewartii subsp. stewartii DC283</name>
    <dbReference type="NCBI Taxonomy" id="660596"/>
    <lineage>
        <taxon>Bacteria</taxon>
        <taxon>Pseudomonadati</taxon>
        <taxon>Pseudomonadota</taxon>
        <taxon>Gammaproteobacteria</taxon>
        <taxon>Enterobacterales</taxon>
        <taxon>Erwiniaceae</taxon>
        <taxon>Pantoea</taxon>
    </lineage>
</organism>